<dbReference type="InterPro" id="IPR036928">
    <property type="entry name" value="AS_sf"/>
</dbReference>
<comment type="caution">
    <text evidence="2">The sequence shown here is derived from an EMBL/GenBank/DDBJ whole genome shotgun (WGS) entry which is preliminary data.</text>
</comment>
<organism evidence="2 3">
    <name type="scientific">Eleusine coracana subsp. coracana</name>
    <dbReference type="NCBI Taxonomy" id="191504"/>
    <lineage>
        <taxon>Eukaryota</taxon>
        <taxon>Viridiplantae</taxon>
        <taxon>Streptophyta</taxon>
        <taxon>Embryophyta</taxon>
        <taxon>Tracheophyta</taxon>
        <taxon>Spermatophyta</taxon>
        <taxon>Magnoliopsida</taxon>
        <taxon>Liliopsida</taxon>
        <taxon>Poales</taxon>
        <taxon>Poaceae</taxon>
        <taxon>PACMAD clade</taxon>
        <taxon>Chloridoideae</taxon>
        <taxon>Cynodonteae</taxon>
        <taxon>Eleusininae</taxon>
        <taxon>Eleusine</taxon>
    </lineage>
</organism>
<sequence>MGLFSSAAKVYKPAAEVNLGPDSDEHYISPNVKADAFSLLAPRVAGILVKIFAWVLEMPVIGWMVLSFLKRDNLVNKLVSEAEIPEPPLFTATHSWQDIPEQNVNLTKPGFSPAELVQEAVSCLPAELESALVDPSLGFRRWTIRDFFKAYSSGQTTPAMLRPEDIMRQAEESTLRYQQGAPLSAMDGVLVAVKDEIDCLPYPTTGGTRWLGEARRCVSDASCVAQLRLCGAVMAGKTNMHELGAGTSGINPHHGATRNPHDAGKVSGGSSGGSAAAVCAGLCPVALGADGGGSVRMPAALCGVVGFKPTAGRLSNSGLLPLNWTVGMPGILAGTVEDTLVAYAAIADQSTRTSPLLQQPELNLPLLTCTPSMANIRLAKYAKWFDDSSDDIRSCCSKALQMLRMQYGWETVEVTVPEIEEMRLAHYVTMGSECTASLAKYLDDMDKSEIGWDVRIGLTAYKSFSSRDYLNAQRLRCRQMYFHEKIFEKADAIVTPMTGVTAYPLQDDALSTGELDYINGAALVRYSIAGNFLGLPAITVPVGYDRSGLPIGLQFIGRPWSEATLLHLAYAMQEACTKDYCRKPKVYFDILNKD</sequence>
<dbReference type="Pfam" id="PF01425">
    <property type="entry name" value="Amidase"/>
    <property type="match status" value="1"/>
</dbReference>
<proteinExistence type="predicted"/>
<reference evidence="2" key="2">
    <citation type="submission" date="2021-12" db="EMBL/GenBank/DDBJ databases">
        <title>Resequencing data analysis of finger millet.</title>
        <authorList>
            <person name="Hatakeyama M."/>
            <person name="Aluri S."/>
            <person name="Balachadran M.T."/>
            <person name="Sivarajan S.R."/>
            <person name="Poveda L."/>
            <person name="Shimizu-Inatsugi R."/>
            <person name="Schlapbach R."/>
            <person name="Sreeman S.M."/>
            <person name="Shimizu K.K."/>
        </authorList>
    </citation>
    <scope>NUCLEOTIDE SEQUENCE</scope>
</reference>
<name>A0AAV5D8I3_ELECO</name>
<dbReference type="GO" id="GO:0003824">
    <property type="term" value="F:catalytic activity"/>
    <property type="evidence" value="ECO:0007669"/>
    <property type="project" value="InterPro"/>
</dbReference>
<protein>
    <recommendedName>
        <fullName evidence="1">Amidase domain-containing protein</fullName>
    </recommendedName>
</protein>
<dbReference type="InterPro" id="IPR000120">
    <property type="entry name" value="Amidase"/>
</dbReference>
<gene>
    <name evidence="2" type="primary">ga25061</name>
    <name evidence="2" type="ORF">PR202_ga25061</name>
</gene>
<reference evidence="2" key="1">
    <citation type="journal article" date="2018" name="DNA Res.">
        <title>Multiple hybrid de novo genome assembly of finger millet, an orphan allotetraploid crop.</title>
        <authorList>
            <person name="Hatakeyama M."/>
            <person name="Aluri S."/>
            <person name="Balachadran M.T."/>
            <person name="Sivarajan S.R."/>
            <person name="Patrignani A."/>
            <person name="Gruter S."/>
            <person name="Poveda L."/>
            <person name="Shimizu-Inatsugi R."/>
            <person name="Baeten J."/>
            <person name="Francoijs K.J."/>
            <person name="Nataraja K.N."/>
            <person name="Reddy Y.A.N."/>
            <person name="Phadnis S."/>
            <person name="Ravikumar R.L."/>
            <person name="Schlapbach R."/>
            <person name="Sreeman S.M."/>
            <person name="Shimizu K.K."/>
        </authorList>
    </citation>
    <scope>NUCLEOTIDE SEQUENCE</scope>
</reference>
<dbReference type="AlphaFoldDB" id="A0AAV5D8I3"/>
<keyword evidence="3" id="KW-1185">Reference proteome</keyword>
<dbReference type="Gene3D" id="3.90.1300.10">
    <property type="entry name" value="Amidase signature (AS) domain"/>
    <property type="match status" value="1"/>
</dbReference>
<dbReference type="Proteomes" id="UP001054889">
    <property type="component" value="Unassembled WGS sequence"/>
</dbReference>
<evidence type="ECO:0000313" key="2">
    <source>
        <dbReference type="EMBL" id="GJN07243.1"/>
    </source>
</evidence>
<evidence type="ECO:0000259" key="1">
    <source>
        <dbReference type="Pfam" id="PF01425"/>
    </source>
</evidence>
<dbReference type="PANTHER" id="PTHR11895">
    <property type="entry name" value="TRANSAMIDASE"/>
    <property type="match status" value="1"/>
</dbReference>
<dbReference type="SUPFAM" id="SSF75304">
    <property type="entry name" value="Amidase signature (AS) enzymes"/>
    <property type="match status" value="1"/>
</dbReference>
<dbReference type="InterPro" id="IPR023631">
    <property type="entry name" value="Amidase_dom"/>
</dbReference>
<feature type="domain" description="Amidase" evidence="1">
    <location>
        <begin position="161"/>
        <end position="566"/>
    </location>
</feature>
<dbReference type="PANTHER" id="PTHR11895:SF135">
    <property type="entry name" value="AMIDASE FAMILY PROTEIN, EXPRESSED"/>
    <property type="match status" value="1"/>
</dbReference>
<accession>A0AAV5D8I3</accession>
<dbReference type="EMBL" id="BQKI01000013">
    <property type="protein sequence ID" value="GJN07243.1"/>
    <property type="molecule type" value="Genomic_DNA"/>
</dbReference>
<evidence type="ECO:0000313" key="3">
    <source>
        <dbReference type="Proteomes" id="UP001054889"/>
    </source>
</evidence>